<dbReference type="OMA" id="WINEVEA"/>
<evidence type="ECO:0000313" key="2">
    <source>
        <dbReference type="EMBL" id="KPI90390.1"/>
    </source>
</evidence>
<feature type="domain" description="Rab-GAP TBC" evidence="1">
    <location>
        <begin position="209"/>
        <end position="663"/>
    </location>
</feature>
<accession>A0A0N1I3K2</accession>
<protein>
    <submittedName>
        <fullName evidence="2">Putative Gtpase activating protein</fullName>
    </submittedName>
</protein>
<dbReference type="SUPFAM" id="SSF47923">
    <property type="entry name" value="Ypt/Rab-GAP domain of gyp1p"/>
    <property type="match status" value="2"/>
</dbReference>
<comment type="caution">
    <text evidence="2">The sequence shown here is derived from an EMBL/GenBank/DDBJ whole genome shotgun (WGS) entry which is preliminary data.</text>
</comment>
<dbReference type="InterPro" id="IPR000195">
    <property type="entry name" value="Rab-GAP-TBC_dom"/>
</dbReference>
<dbReference type="Pfam" id="PF00566">
    <property type="entry name" value="RabGAP-TBC"/>
    <property type="match status" value="1"/>
</dbReference>
<reference evidence="2 3" key="1">
    <citation type="journal article" date="2015" name="PLoS Pathog.">
        <title>Leptomonas seymouri: Adaptations to the Dixenous Life Cycle Analyzed by Genome Sequencing, Transcriptome Profiling and Co-infection with Leishmania donovani.</title>
        <authorList>
            <person name="Kraeva N."/>
            <person name="Butenko A."/>
            <person name="Hlavacova J."/>
            <person name="Kostygov A."/>
            <person name="Myskova J."/>
            <person name="Grybchuk D."/>
            <person name="Lestinova T."/>
            <person name="Votypka J."/>
            <person name="Volf P."/>
            <person name="Opperdoes F."/>
            <person name="Flegontov P."/>
            <person name="Lukes J."/>
            <person name="Yurchenko V."/>
        </authorList>
    </citation>
    <scope>NUCLEOTIDE SEQUENCE [LARGE SCALE GENOMIC DNA]</scope>
    <source>
        <strain evidence="2 3">ATCC 30220</strain>
    </source>
</reference>
<dbReference type="Gene3D" id="1.10.8.270">
    <property type="entry name" value="putative rabgap domain of human tbc1 domain family member 14 like domains"/>
    <property type="match status" value="1"/>
</dbReference>
<dbReference type="VEuPathDB" id="TriTrypDB:Lsey_0006_0240"/>
<dbReference type="InterPro" id="IPR035969">
    <property type="entry name" value="Rab-GAP_TBC_sf"/>
</dbReference>
<name>A0A0N1I3K2_LEPSE</name>
<dbReference type="AlphaFoldDB" id="A0A0N1I3K2"/>
<proteinExistence type="predicted"/>
<dbReference type="OrthoDB" id="26371at2759"/>
<dbReference type="SMART" id="SM00164">
    <property type="entry name" value="TBC"/>
    <property type="match status" value="1"/>
</dbReference>
<dbReference type="PROSITE" id="PS50086">
    <property type="entry name" value="TBC_RABGAP"/>
    <property type="match status" value="1"/>
</dbReference>
<keyword evidence="3" id="KW-1185">Reference proteome</keyword>
<dbReference type="Proteomes" id="UP000038009">
    <property type="component" value="Unassembled WGS sequence"/>
</dbReference>
<dbReference type="PANTHER" id="PTHR22957:SF26">
    <property type="entry name" value="LD44506P"/>
    <property type="match status" value="1"/>
</dbReference>
<evidence type="ECO:0000259" key="1">
    <source>
        <dbReference type="PROSITE" id="PS50086"/>
    </source>
</evidence>
<sequence length="739" mass="81201">MYSSFLERVFGYPPSTAAAQGNSMAISSADPENDAFYSVAPRLSTSGETKYYATTRPYHCSQNHVPGMRSACSSKSGADRSLLPTVMCDTNESVDGLISTNLSPFLSHCVNNPTNSPKQTFSASRSSDEMIESPFTAHWGTSHVRKLLPQFAPAALMGLETRSTTSTDRSLSTRSTTAALDTEQVKRFEKALRTNPANVARLRELSWQGCPVQLRYEVWMFLTGCWSSQAATRMPRLSRHRIEYATYLHSSYGIADWDAVCTLVDSGVDTAVRRSMMKATDTAAAPGRSFVSLPSVFGAAAGEVPPTELGNAASGVWSPHQGRSLASPLATENRSGIKDAVRELLSANGAARAPAVPSLHFDPLQPLTDPDGGQRLHPFLEDASPVLAHSFNAINFAASLETPGAAADASFNSAMSIGPTTIYPCASPNPLAVPDSCSFSPTWPSLSATTTMAVSTSKSAGHQLSASTMLGSKELRTLTQIRKDIPRMSGGHSYLRHPRVQGSIERILFIWSLRHPACGYVQGMNDLVVPFMAVVLAYHFCPTRSITELHSYTEGVLQDIWSLAVVPVAQWISVIEAEVYWLTSYLLNAMQDNYISSHEGITAMIRHLAAVVQVADPPLYKYIVDELQLEFELFSFRWMNCLLLRELTETQSLRLLDAYLSDEERCWNVTHVYTCAALLLRWGPHLLGFRGDYARALKFLQSPPTDQMTLRDFQDVLSESFVLQNLYEDSLSRLAPSWK</sequence>
<evidence type="ECO:0000313" key="3">
    <source>
        <dbReference type="Proteomes" id="UP000038009"/>
    </source>
</evidence>
<gene>
    <name evidence="2" type="ORF">ABL78_0466</name>
</gene>
<dbReference type="EMBL" id="LJSK01000006">
    <property type="protein sequence ID" value="KPI90390.1"/>
    <property type="molecule type" value="Genomic_DNA"/>
</dbReference>
<dbReference type="Gene3D" id="1.10.472.80">
    <property type="entry name" value="Ypt/Rab-GAP domain of gyp1p, domain 3"/>
    <property type="match status" value="1"/>
</dbReference>
<dbReference type="PANTHER" id="PTHR22957">
    <property type="entry name" value="TBC1 DOMAIN FAMILY MEMBER GTPASE-ACTIVATING PROTEIN"/>
    <property type="match status" value="1"/>
</dbReference>
<organism evidence="2 3">
    <name type="scientific">Leptomonas seymouri</name>
    <dbReference type="NCBI Taxonomy" id="5684"/>
    <lineage>
        <taxon>Eukaryota</taxon>
        <taxon>Discoba</taxon>
        <taxon>Euglenozoa</taxon>
        <taxon>Kinetoplastea</taxon>
        <taxon>Metakinetoplastina</taxon>
        <taxon>Trypanosomatida</taxon>
        <taxon>Trypanosomatidae</taxon>
        <taxon>Leishmaniinae</taxon>
        <taxon>Leptomonas</taxon>
    </lineage>
</organism>
<dbReference type="GO" id="GO:0005096">
    <property type="term" value="F:GTPase activator activity"/>
    <property type="evidence" value="ECO:0007669"/>
    <property type="project" value="TreeGrafter"/>
</dbReference>